<evidence type="ECO:0000313" key="3">
    <source>
        <dbReference type="Proteomes" id="UP000043699"/>
    </source>
</evidence>
<dbReference type="GO" id="GO:0003824">
    <property type="term" value="F:catalytic activity"/>
    <property type="evidence" value="ECO:0007669"/>
    <property type="project" value="UniProtKB-ARBA"/>
</dbReference>
<dbReference type="InterPro" id="IPR000192">
    <property type="entry name" value="Aminotrans_V_dom"/>
</dbReference>
<dbReference type="InterPro" id="IPR015424">
    <property type="entry name" value="PyrdxlP-dep_Trfase"/>
</dbReference>
<gene>
    <name evidence="2" type="primary">csd_2</name>
    <name evidence="2" type="ORF">BN1080_02647</name>
</gene>
<dbReference type="EMBL" id="CCXS01000001">
    <property type="protein sequence ID" value="CEG23643.1"/>
    <property type="molecule type" value="Genomic_DNA"/>
</dbReference>
<dbReference type="OrthoDB" id="9804366at2"/>
<reference evidence="2 3" key="1">
    <citation type="submission" date="2014-09" db="EMBL/GenBank/DDBJ databases">
        <authorList>
            <person name="Urmite Genomes Urmite Genomes"/>
        </authorList>
    </citation>
    <scope>NUCLEOTIDE SEQUENCE [LARGE SCALE GENOMIC DNA]</scope>
    <source>
        <strain evidence="2 3">ES2</strain>
    </source>
</reference>
<dbReference type="PANTHER" id="PTHR43586:SF21">
    <property type="entry name" value="PYRIDOXAL PHOSPHATE (PLP)-DEPENDENT ASPARTATE AMINOTRANSFERASE SUPERFAMILY"/>
    <property type="match status" value="1"/>
</dbReference>
<sequence length="410" mass="45006">MKITETAFPITEVRGQFPALNRTYKDRQVAYFDGPGGSQVVKTAIQAIAGYMEKGGANLHGTFPSSWETEEVISEARSAVADFLNVQANEVAFGANMTTLTFAIAAALGKQFNAGDEIVVTEMDHRANVDPWLMMAEDHGLKVKWIPVDTKTMELDVSKLTEIINEKTKLVAVGLASNAIGTIVDIAPIVERTKEVGALFAADAVHAAPHIVIDRDRYGIDILLCSAYKFFGPHIGIAAIKESVFESLELYKLTTSPSYYPDKLETGTQNHEGIAGIKPAIEFFEQFGEGESRRERLVSGMEKLEHYENYLAGRLRQGLAKIEKVRLWQAAEDVPKTPTIAFQVEGIEPLEVCRLLAEQYSIFTASGHFYASTLGDRLDVNGSGGWIRAGLAPYNTEEEVDRLIEAVASL</sequence>
<dbReference type="Gene3D" id="3.40.640.10">
    <property type="entry name" value="Type I PLP-dependent aspartate aminotransferase-like (Major domain)"/>
    <property type="match status" value="1"/>
</dbReference>
<dbReference type="Proteomes" id="UP000043699">
    <property type="component" value="Unassembled WGS sequence"/>
</dbReference>
<dbReference type="PANTHER" id="PTHR43586">
    <property type="entry name" value="CYSTEINE DESULFURASE"/>
    <property type="match status" value="1"/>
</dbReference>
<dbReference type="STRING" id="1499687.BN1080_02647"/>
<dbReference type="InterPro" id="IPR011340">
    <property type="entry name" value="Cys_dSase-rel"/>
</dbReference>
<name>A0A098EMY6_9BACL</name>
<organism evidence="2 3">
    <name type="scientific">Planococcus massiliensis</name>
    <dbReference type="NCBI Taxonomy" id="1499687"/>
    <lineage>
        <taxon>Bacteria</taxon>
        <taxon>Bacillati</taxon>
        <taxon>Bacillota</taxon>
        <taxon>Bacilli</taxon>
        <taxon>Bacillales</taxon>
        <taxon>Caryophanaceae</taxon>
        <taxon>Planococcus</taxon>
    </lineage>
</organism>
<feature type="domain" description="Aminotransferase class V" evidence="1">
    <location>
        <begin position="31"/>
        <end position="403"/>
    </location>
</feature>
<accession>A0A098EMY6</accession>
<dbReference type="SUPFAM" id="SSF53383">
    <property type="entry name" value="PLP-dependent transferases"/>
    <property type="match status" value="1"/>
</dbReference>
<dbReference type="InterPro" id="IPR015422">
    <property type="entry name" value="PyrdxlP-dep_Trfase_small"/>
</dbReference>
<evidence type="ECO:0000313" key="2">
    <source>
        <dbReference type="EMBL" id="CEG23643.1"/>
    </source>
</evidence>
<dbReference type="Pfam" id="PF00266">
    <property type="entry name" value="Aminotran_5"/>
    <property type="match status" value="1"/>
</dbReference>
<dbReference type="RefSeq" id="WP_052652505.1">
    <property type="nucleotide sequence ID" value="NZ_CCXS01000001.1"/>
</dbReference>
<keyword evidence="3" id="KW-1185">Reference proteome</keyword>
<dbReference type="InterPro" id="IPR015421">
    <property type="entry name" value="PyrdxlP-dep_Trfase_major"/>
</dbReference>
<proteinExistence type="predicted"/>
<dbReference type="AlphaFoldDB" id="A0A098EMY6"/>
<dbReference type="Gene3D" id="3.90.1150.10">
    <property type="entry name" value="Aspartate Aminotransferase, domain 1"/>
    <property type="match status" value="1"/>
</dbReference>
<protein>
    <submittedName>
        <fullName evidence="2">Putative cysteine desulfurase</fullName>
    </submittedName>
</protein>
<dbReference type="NCBIfam" id="TIGR01976">
    <property type="entry name" value="am_tr_V_VC1184"/>
    <property type="match status" value="1"/>
</dbReference>
<evidence type="ECO:0000259" key="1">
    <source>
        <dbReference type="Pfam" id="PF00266"/>
    </source>
</evidence>